<keyword evidence="3" id="KW-1185">Reference proteome</keyword>
<name>A0A0L7KR25_OPEBR</name>
<comment type="caution">
    <text evidence="2">The sequence shown here is derived from an EMBL/GenBank/DDBJ whole genome shotgun (WGS) entry which is preliminary data.</text>
</comment>
<reference evidence="2 3" key="1">
    <citation type="journal article" date="2015" name="Genome Biol. Evol.">
        <title>The genome of winter moth (Operophtera brumata) provides a genomic perspective on sexual dimorphism and phenology.</title>
        <authorList>
            <person name="Derks M.F."/>
            <person name="Smit S."/>
            <person name="Salis L."/>
            <person name="Schijlen E."/>
            <person name="Bossers A."/>
            <person name="Mateman C."/>
            <person name="Pijl A.S."/>
            <person name="de Ridder D."/>
            <person name="Groenen M.A."/>
            <person name="Visser M.E."/>
            <person name="Megens H.J."/>
        </authorList>
    </citation>
    <scope>NUCLEOTIDE SEQUENCE [LARGE SCALE GENOMIC DNA]</scope>
    <source>
        <strain evidence="2">WM2013NL</strain>
        <tissue evidence="2">Head and thorax</tissue>
    </source>
</reference>
<proteinExistence type="predicted"/>
<sequence length="64" mass="6792">RRTITSPRSPSASVSARAKRSPSSSGNNVPPSPERVVGRSRSRPGVSQSQREYLNLIASISISA</sequence>
<organism evidence="2 3">
    <name type="scientific">Operophtera brumata</name>
    <name type="common">Winter moth</name>
    <name type="synonym">Phalaena brumata</name>
    <dbReference type="NCBI Taxonomy" id="104452"/>
    <lineage>
        <taxon>Eukaryota</taxon>
        <taxon>Metazoa</taxon>
        <taxon>Ecdysozoa</taxon>
        <taxon>Arthropoda</taxon>
        <taxon>Hexapoda</taxon>
        <taxon>Insecta</taxon>
        <taxon>Pterygota</taxon>
        <taxon>Neoptera</taxon>
        <taxon>Endopterygota</taxon>
        <taxon>Lepidoptera</taxon>
        <taxon>Glossata</taxon>
        <taxon>Ditrysia</taxon>
        <taxon>Geometroidea</taxon>
        <taxon>Geometridae</taxon>
        <taxon>Larentiinae</taxon>
        <taxon>Operophtera</taxon>
    </lineage>
</organism>
<accession>A0A0L7KR25</accession>
<protein>
    <submittedName>
        <fullName evidence="2">Putative clip-associating protein 1-b</fullName>
    </submittedName>
</protein>
<evidence type="ECO:0000313" key="2">
    <source>
        <dbReference type="EMBL" id="KOB65733.1"/>
    </source>
</evidence>
<dbReference type="EMBL" id="JTDY01006739">
    <property type="protein sequence ID" value="KOB65733.1"/>
    <property type="molecule type" value="Genomic_DNA"/>
</dbReference>
<dbReference type="Proteomes" id="UP000037510">
    <property type="component" value="Unassembled WGS sequence"/>
</dbReference>
<feature type="region of interest" description="Disordered" evidence="1">
    <location>
        <begin position="1"/>
        <end position="49"/>
    </location>
</feature>
<feature type="compositionally biased region" description="Low complexity" evidence="1">
    <location>
        <begin position="1"/>
        <end position="29"/>
    </location>
</feature>
<feature type="non-terminal residue" evidence="2">
    <location>
        <position position="1"/>
    </location>
</feature>
<evidence type="ECO:0000313" key="3">
    <source>
        <dbReference type="Proteomes" id="UP000037510"/>
    </source>
</evidence>
<dbReference type="AlphaFoldDB" id="A0A0L7KR25"/>
<evidence type="ECO:0000256" key="1">
    <source>
        <dbReference type="SAM" id="MobiDB-lite"/>
    </source>
</evidence>
<gene>
    <name evidence="2" type="ORF">OBRU01_22285</name>
</gene>